<name>A0ABN2INN6_9ACTN</name>
<keyword evidence="2" id="KW-1133">Transmembrane helix</keyword>
<dbReference type="EMBL" id="BAAAQG010000007">
    <property type="protein sequence ID" value="GAA1708657.1"/>
    <property type="molecule type" value="Genomic_DNA"/>
</dbReference>
<evidence type="ECO:0008006" key="5">
    <source>
        <dbReference type="Google" id="ProtNLM"/>
    </source>
</evidence>
<keyword evidence="2" id="KW-0812">Transmembrane</keyword>
<sequence length="182" mass="18322">MGQNPPQWSDFPTSEFGRIPQAGPVASTQKQSMSPALAVMITLMAVLIVGLIAVVAFLMIPRFTSPTAAPVTSTVSATATAPSAAEPDRPQVQPAQPNAPSGSFVCSNVGGGPLSHSAVGSSVTSCEFAVSVRSTYLASGGDGGPMTIDAYSPVTGTTYTMSCSGGPVVTCTGGNNAVVYIY</sequence>
<evidence type="ECO:0000313" key="4">
    <source>
        <dbReference type="Proteomes" id="UP001500383"/>
    </source>
</evidence>
<feature type="compositionally biased region" description="Polar residues" evidence="1">
    <location>
        <begin position="1"/>
        <end position="12"/>
    </location>
</feature>
<dbReference type="Proteomes" id="UP001500383">
    <property type="component" value="Unassembled WGS sequence"/>
</dbReference>
<reference evidence="3 4" key="1">
    <citation type="journal article" date="2019" name="Int. J. Syst. Evol. Microbiol.">
        <title>The Global Catalogue of Microorganisms (GCM) 10K type strain sequencing project: providing services to taxonomists for standard genome sequencing and annotation.</title>
        <authorList>
            <consortium name="The Broad Institute Genomics Platform"/>
            <consortium name="The Broad Institute Genome Sequencing Center for Infectious Disease"/>
            <person name="Wu L."/>
            <person name="Ma J."/>
        </authorList>
    </citation>
    <scope>NUCLEOTIDE SEQUENCE [LARGE SCALE GENOMIC DNA]</scope>
    <source>
        <strain evidence="3 4">JCM 16002</strain>
    </source>
</reference>
<accession>A0ABN2INN6</accession>
<evidence type="ECO:0000313" key="3">
    <source>
        <dbReference type="EMBL" id="GAA1708657.1"/>
    </source>
</evidence>
<evidence type="ECO:0000256" key="1">
    <source>
        <dbReference type="SAM" id="MobiDB-lite"/>
    </source>
</evidence>
<proteinExistence type="predicted"/>
<feature type="region of interest" description="Disordered" evidence="1">
    <location>
        <begin position="79"/>
        <end position="99"/>
    </location>
</feature>
<keyword evidence="4" id="KW-1185">Reference proteome</keyword>
<feature type="region of interest" description="Disordered" evidence="1">
    <location>
        <begin position="1"/>
        <end position="27"/>
    </location>
</feature>
<organism evidence="3 4">
    <name type="scientific">Dietzia cercidiphylli</name>
    <dbReference type="NCBI Taxonomy" id="498199"/>
    <lineage>
        <taxon>Bacteria</taxon>
        <taxon>Bacillati</taxon>
        <taxon>Actinomycetota</taxon>
        <taxon>Actinomycetes</taxon>
        <taxon>Mycobacteriales</taxon>
        <taxon>Dietziaceae</taxon>
        <taxon>Dietzia</taxon>
    </lineage>
</organism>
<protein>
    <recommendedName>
        <fullName evidence="5">Serine/threonine protein kinase</fullName>
    </recommendedName>
</protein>
<feature type="transmembrane region" description="Helical" evidence="2">
    <location>
        <begin position="36"/>
        <end position="60"/>
    </location>
</feature>
<keyword evidence="2" id="KW-0472">Membrane</keyword>
<gene>
    <name evidence="3" type="ORF">GCM10009831_17960</name>
</gene>
<evidence type="ECO:0000256" key="2">
    <source>
        <dbReference type="SAM" id="Phobius"/>
    </source>
</evidence>
<comment type="caution">
    <text evidence="3">The sequence shown here is derived from an EMBL/GenBank/DDBJ whole genome shotgun (WGS) entry which is preliminary data.</text>
</comment>